<evidence type="ECO:0000313" key="2">
    <source>
        <dbReference type="Proteomes" id="UP000244855"/>
    </source>
</evidence>
<gene>
    <name evidence="1" type="ORF">DM02DRAFT_159283</name>
</gene>
<dbReference type="Proteomes" id="UP000244855">
    <property type="component" value="Unassembled WGS sequence"/>
</dbReference>
<proteinExistence type="predicted"/>
<reference evidence="1 2" key="1">
    <citation type="journal article" date="2018" name="Sci. Rep.">
        <title>Comparative genomics provides insights into the lifestyle and reveals functional heterogeneity of dark septate endophytic fungi.</title>
        <authorList>
            <person name="Knapp D.G."/>
            <person name="Nemeth J.B."/>
            <person name="Barry K."/>
            <person name="Hainaut M."/>
            <person name="Henrissat B."/>
            <person name="Johnson J."/>
            <person name="Kuo A."/>
            <person name="Lim J.H.P."/>
            <person name="Lipzen A."/>
            <person name="Nolan M."/>
            <person name="Ohm R.A."/>
            <person name="Tamas L."/>
            <person name="Grigoriev I.V."/>
            <person name="Spatafora J.W."/>
            <person name="Nagy L.G."/>
            <person name="Kovacs G.M."/>
        </authorList>
    </citation>
    <scope>NUCLEOTIDE SEQUENCE [LARGE SCALE GENOMIC DNA]</scope>
    <source>
        <strain evidence="1 2">DSE2036</strain>
    </source>
</reference>
<organism evidence="1 2">
    <name type="scientific">Periconia macrospinosa</name>
    <dbReference type="NCBI Taxonomy" id="97972"/>
    <lineage>
        <taxon>Eukaryota</taxon>
        <taxon>Fungi</taxon>
        <taxon>Dikarya</taxon>
        <taxon>Ascomycota</taxon>
        <taxon>Pezizomycotina</taxon>
        <taxon>Dothideomycetes</taxon>
        <taxon>Pleosporomycetidae</taxon>
        <taxon>Pleosporales</taxon>
        <taxon>Massarineae</taxon>
        <taxon>Periconiaceae</taxon>
        <taxon>Periconia</taxon>
    </lineage>
</organism>
<evidence type="ECO:0000313" key="1">
    <source>
        <dbReference type="EMBL" id="PVI04668.1"/>
    </source>
</evidence>
<dbReference type="AlphaFoldDB" id="A0A2V1E285"/>
<name>A0A2V1E285_9PLEO</name>
<accession>A0A2V1E285</accession>
<protein>
    <submittedName>
        <fullName evidence="1">Uncharacterized protein</fullName>
    </submittedName>
</protein>
<sequence>MLGNTEAIVESLGVRRRTHYANHAMTGSLSQFPPVSKLEGYRHTCETIQPTYGRDCKQLRGKLLFVRGMVMKETTHVTVWYMQPASLTTDLCSTLLSICGFFCCTQGSTRFFCFPRSYMTNNSLAAKTVCLQQALFNPRSSLFAPSSCMFVCSIRK</sequence>
<keyword evidence="2" id="KW-1185">Reference proteome</keyword>
<dbReference type="EMBL" id="KZ805319">
    <property type="protein sequence ID" value="PVI04668.1"/>
    <property type="molecule type" value="Genomic_DNA"/>
</dbReference>